<gene>
    <name evidence="2" type="ORF">KIA07_03000</name>
</gene>
<sequence>MNFNKMSKKAILVGTLSALVLQLRGCFTMSGHDIRMFLTVIFIFIAAFSDNIFTKESYKKYKYVFAFLGVILAISLLIV</sequence>
<dbReference type="AlphaFoldDB" id="A0A943LEH7"/>
<reference evidence="2" key="1">
    <citation type="submission" date="2021-02" db="EMBL/GenBank/DDBJ databases">
        <title>Infant gut strain persistence is associated with maternal origin, phylogeny, and functional potential including surface adhesion and iron acquisition.</title>
        <authorList>
            <person name="Lou Y.C."/>
        </authorList>
    </citation>
    <scope>NUCLEOTIDE SEQUENCE</scope>
    <source>
        <strain evidence="2">L3_058_000G1_dasL3_058_000G1_concoct_72</strain>
    </source>
</reference>
<protein>
    <recommendedName>
        <fullName evidence="4">DUF3953 domain-containing protein</fullName>
    </recommendedName>
</protein>
<dbReference type="EMBL" id="JAHAIK010000006">
    <property type="protein sequence ID" value="MBS5964618.1"/>
    <property type="molecule type" value="Genomic_DNA"/>
</dbReference>
<name>A0A943LEH7_FINMA</name>
<organism evidence="2 3">
    <name type="scientific">Finegoldia magna</name>
    <name type="common">Peptostreptococcus magnus</name>
    <dbReference type="NCBI Taxonomy" id="1260"/>
    <lineage>
        <taxon>Bacteria</taxon>
        <taxon>Bacillati</taxon>
        <taxon>Bacillota</taxon>
        <taxon>Tissierellia</taxon>
        <taxon>Tissierellales</taxon>
        <taxon>Peptoniphilaceae</taxon>
        <taxon>Finegoldia</taxon>
    </lineage>
</organism>
<proteinExistence type="predicted"/>
<keyword evidence="1" id="KW-1133">Transmembrane helix</keyword>
<evidence type="ECO:0000313" key="2">
    <source>
        <dbReference type="EMBL" id="MBS5964618.1"/>
    </source>
</evidence>
<comment type="caution">
    <text evidence="2">The sequence shown here is derived from an EMBL/GenBank/DDBJ whole genome shotgun (WGS) entry which is preliminary data.</text>
</comment>
<dbReference type="Proteomes" id="UP000730862">
    <property type="component" value="Unassembled WGS sequence"/>
</dbReference>
<evidence type="ECO:0000313" key="3">
    <source>
        <dbReference type="Proteomes" id="UP000730862"/>
    </source>
</evidence>
<keyword evidence="1" id="KW-0812">Transmembrane</keyword>
<evidence type="ECO:0000256" key="1">
    <source>
        <dbReference type="SAM" id="Phobius"/>
    </source>
</evidence>
<evidence type="ECO:0008006" key="4">
    <source>
        <dbReference type="Google" id="ProtNLM"/>
    </source>
</evidence>
<keyword evidence="1" id="KW-0472">Membrane</keyword>
<accession>A0A943LEH7</accession>
<feature type="transmembrane region" description="Helical" evidence="1">
    <location>
        <begin position="36"/>
        <end position="54"/>
    </location>
</feature>
<feature type="transmembrane region" description="Helical" evidence="1">
    <location>
        <begin position="61"/>
        <end position="78"/>
    </location>
</feature>
<dbReference type="RefSeq" id="WP_278735373.1">
    <property type="nucleotide sequence ID" value="NZ_CAUPKI010000009.1"/>
</dbReference>